<reference evidence="1 2" key="1">
    <citation type="submission" date="2024-01" db="EMBL/GenBank/DDBJ databases">
        <title>The genomes of 5 underutilized Papilionoideae crops provide insights into root nodulation and disease resistance.</title>
        <authorList>
            <person name="Yuan L."/>
        </authorList>
    </citation>
    <scope>NUCLEOTIDE SEQUENCE [LARGE SCALE GENOMIC DNA]</scope>
    <source>
        <strain evidence="1">LY-2023</strain>
        <tissue evidence="1">Leaf</tissue>
    </source>
</reference>
<accession>A0AAN9K1T4</accession>
<protein>
    <submittedName>
        <fullName evidence="1">Uncharacterized protein</fullName>
    </submittedName>
</protein>
<sequence length="88" mass="10279">MESESFFITRHCIVVTWFVLMIDMAQETCRIVLRRQRNFPKFEQKELKKPHPHVIIKAEINGSSEDLRAKWGVSSACNKTKSNYSGHL</sequence>
<dbReference type="EMBL" id="JAYKXN010000002">
    <property type="protein sequence ID" value="KAK7309207.1"/>
    <property type="molecule type" value="Genomic_DNA"/>
</dbReference>
<keyword evidence="2" id="KW-1185">Reference proteome</keyword>
<organism evidence="1 2">
    <name type="scientific">Clitoria ternatea</name>
    <name type="common">Butterfly pea</name>
    <dbReference type="NCBI Taxonomy" id="43366"/>
    <lineage>
        <taxon>Eukaryota</taxon>
        <taxon>Viridiplantae</taxon>
        <taxon>Streptophyta</taxon>
        <taxon>Embryophyta</taxon>
        <taxon>Tracheophyta</taxon>
        <taxon>Spermatophyta</taxon>
        <taxon>Magnoliopsida</taxon>
        <taxon>eudicotyledons</taxon>
        <taxon>Gunneridae</taxon>
        <taxon>Pentapetalae</taxon>
        <taxon>rosids</taxon>
        <taxon>fabids</taxon>
        <taxon>Fabales</taxon>
        <taxon>Fabaceae</taxon>
        <taxon>Papilionoideae</taxon>
        <taxon>50 kb inversion clade</taxon>
        <taxon>NPAAA clade</taxon>
        <taxon>indigoferoid/millettioid clade</taxon>
        <taxon>Phaseoleae</taxon>
        <taxon>Clitoria</taxon>
    </lineage>
</organism>
<comment type="caution">
    <text evidence="1">The sequence shown here is derived from an EMBL/GenBank/DDBJ whole genome shotgun (WGS) entry which is preliminary data.</text>
</comment>
<evidence type="ECO:0000313" key="2">
    <source>
        <dbReference type="Proteomes" id="UP001359559"/>
    </source>
</evidence>
<name>A0AAN9K1T4_CLITE</name>
<gene>
    <name evidence="1" type="ORF">RJT34_05747</name>
</gene>
<evidence type="ECO:0000313" key="1">
    <source>
        <dbReference type="EMBL" id="KAK7309207.1"/>
    </source>
</evidence>
<dbReference type="AlphaFoldDB" id="A0AAN9K1T4"/>
<dbReference type="Proteomes" id="UP001359559">
    <property type="component" value="Unassembled WGS sequence"/>
</dbReference>
<proteinExistence type="predicted"/>